<feature type="transmembrane region" description="Helical" evidence="5">
    <location>
        <begin position="12"/>
        <end position="32"/>
    </location>
</feature>
<dbReference type="Pfam" id="PF17178">
    <property type="entry name" value="MASE5"/>
    <property type="match status" value="1"/>
</dbReference>
<dbReference type="InterPro" id="IPR000160">
    <property type="entry name" value="GGDEF_dom"/>
</dbReference>
<comment type="pathway">
    <text evidence="2">Purine metabolism; 3',5'-cyclic di-GMP biosynthesis.</text>
</comment>
<protein>
    <recommendedName>
        <fullName evidence="3">diguanylate cyclase</fullName>
        <ecNumber evidence="3">2.7.7.65</ecNumber>
    </recommendedName>
</protein>
<gene>
    <name evidence="7" type="ORF">AAF463_20840</name>
</gene>
<evidence type="ECO:0000256" key="5">
    <source>
        <dbReference type="SAM" id="Phobius"/>
    </source>
</evidence>
<dbReference type="InterPro" id="IPR029787">
    <property type="entry name" value="Nucleotide_cyclase"/>
</dbReference>
<dbReference type="Pfam" id="PF00990">
    <property type="entry name" value="GGDEF"/>
    <property type="match status" value="1"/>
</dbReference>
<dbReference type="GO" id="GO:0005886">
    <property type="term" value="C:plasma membrane"/>
    <property type="evidence" value="ECO:0007669"/>
    <property type="project" value="TreeGrafter"/>
</dbReference>
<keyword evidence="5" id="KW-0812">Transmembrane</keyword>
<dbReference type="PROSITE" id="PS50887">
    <property type="entry name" value="GGDEF"/>
    <property type="match status" value="1"/>
</dbReference>
<dbReference type="PANTHER" id="PTHR45138">
    <property type="entry name" value="REGULATORY COMPONENTS OF SENSORY TRANSDUCTION SYSTEM"/>
    <property type="match status" value="1"/>
</dbReference>
<keyword evidence="5" id="KW-0472">Membrane</keyword>
<dbReference type="InterPro" id="IPR050469">
    <property type="entry name" value="Diguanylate_Cyclase"/>
</dbReference>
<geneLocation type="plasmid" evidence="7">
    <name>plasmindA</name>
</geneLocation>
<comment type="cofactor">
    <cofactor evidence="1">
        <name>Mg(2+)</name>
        <dbReference type="ChEBI" id="CHEBI:18420"/>
    </cofactor>
</comment>
<dbReference type="InterPro" id="IPR043128">
    <property type="entry name" value="Rev_trsase/Diguanyl_cyclase"/>
</dbReference>
<evidence type="ECO:0000313" key="7">
    <source>
        <dbReference type="EMBL" id="XBV47413.1"/>
    </source>
</evidence>
<evidence type="ECO:0000256" key="3">
    <source>
        <dbReference type="ARBA" id="ARBA00012528"/>
    </source>
</evidence>
<evidence type="ECO:0000256" key="1">
    <source>
        <dbReference type="ARBA" id="ARBA00001946"/>
    </source>
</evidence>
<dbReference type="EMBL" id="CP158293">
    <property type="protein sequence ID" value="XBV47413.1"/>
    <property type="molecule type" value="Genomic_DNA"/>
</dbReference>
<feature type="transmembrane region" description="Helical" evidence="5">
    <location>
        <begin position="150"/>
        <end position="170"/>
    </location>
</feature>
<dbReference type="FunFam" id="3.30.70.270:FF:000001">
    <property type="entry name" value="Diguanylate cyclase domain protein"/>
    <property type="match status" value="1"/>
</dbReference>
<dbReference type="PANTHER" id="PTHR45138:SF9">
    <property type="entry name" value="DIGUANYLATE CYCLASE DGCM-RELATED"/>
    <property type="match status" value="1"/>
</dbReference>
<reference evidence="7" key="1">
    <citation type="submission" date="2024-06" db="EMBL/GenBank/DDBJ databases">
        <title>Multiomics insights into the TNT degradation mechanism by Pantoea sp. BJ2 isolated from an ammunition destruction site.</title>
        <authorList>
            <person name="Luo J."/>
        </authorList>
    </citation>
    <scope>NUCLEOTIDE SEQUENCE</scope>
    <source>
        <strain evidence="7">BJ2</strain>
        <plasmid evidence="7">plasmindA</plasmid>
    </source>
</reference>
<feature type="transmembrane region" description="Helical" evidence="5">
    <location>
        <begin position="44"/>
        <end position="66"/>
    </location>
</feature>
<comment type="catalytic activity">
    <reaction evidence="4">
        <text>2 GTP = 3',3'-c-di-GMP + 2 diphosphate</text>
        <dbReference type="Rhea" id="RHEA:24898"/>
        <dbReference type="ChEBI" id="CHEBI:33019"/>
        <dbReference type="ChEBI" id="CHEBI:37565"/>
        <dbReference type="ChEBI" id="CHEBI:58805"/>
        <dbReference type="EC" id="2.7.7.65"/>
    </reaction>
</comment>
<dbReference type="SUPFAM" id="SSF55073">
    <property type="entry name" value="Nucleotide cyclase"/>
    <property type="match status" value="1"/>
</dbReference>
<dbReference type="GO" id="GO:0052621">
    <property type="term" value="F:diguanylate cyclase activity"/>
    <property type="evidence" value="ECO:0007669"/>
    <property type="project" value="UniProtKB-EC"/>
</dbReference>
<dbReference type="AlphaFoldDB" id="A0AAU7U352"/>
<dbReference type="EC" id="2.7.7.65" evidence="3"/>
<keyword evidence="5" id="KW-1133">Transmembrane helix</keyword>
<dbReference type="NCBIfam" id="TIGR00254">
    <property type="entry name" value="GGDEF"/>
    <property type="match status" value="1"/>
</dbReference>
<organism evidence="7">
    <name type="scientific">Pantoea sp. BJ2</name>
    <dbReference type="NCBI Taxonomy" id="3141322"/>
    <lineage>
        <taxon>Bacteria</taxon>
        <taxon>Pseudomonadati</taxon>
        <taxon>Pseudomonadota</taxon>
        <taxon>Gammaproteobacteria</taxon>
        <taxon>Enterobacterales</taxon>
        <taxon>Erwiniaceae</taxon>
        <taxon>Pantoea</taxon>
    </lineage>
</organism>
<dbReference type="Gene3D" id="3.30.70.270">
    <property type="match status" value="1"/>
</dbReference>
<dbReference type="GO" id="GO:1902201">
    <property type="term" value="P:negative regulation of bacterial-type flagellum-dependent cell motility"/>
    <property type="evidence" value="ECO:0007669"/>
    <property type="project" value="TreeGrafter"/>
</dbReference>
<keyword evidence="7" id="KW-0614">Plasmid</keyword>
<feature type="transmembrane region" description="Helical" evidence="5">
    <location>
        <begin position="73"/>
        <end position="91"/>
    </location>
</feature>
<dbReference type="InterPro" id="IPR033444">
    <property type="entry name" value="MASE5"/>
</dbReference>
<dbReference type="CDD" id="cd01949">
    <property type="entry name" value="GGDEF"/>
    <property type="match status" value="1"/>
</dbReference>
<accession>A0AAU7U352</accession>
<dbReference type="RefSeq" id="WP_350262447.1">
    <property type="nucleotide sequence ID" value="NZ_CP158293.1"/>
</dbReference>
<feature type="transmembrane region" description="Helical" evidence="5">
    <location>
        <begin position="103"/>
        <end position="121"/>
    </location>
</feature>
<evidence type="ECO:0000259" key="6">
    <source>
        <dbReference type="PROSITE" id="PS50887"/>
    </source>
</evidence>
<dbReference type="SMART" id="SM00267">
    <property type="entry name" value="GGDEF"/>
    <property type="match status" value="1"/>
</dbReference>
<feature type="transmembrane region" description="Helical" evidence="5">
    <location>
        <begin position="126"/>
        <end position="144"/>
    </location>
</feature>
<evidence type="ECO:0000256" key="2">
    <source>
        <dbReference type="ARBA" id="ARBA00004665"/>
    </source>
</evidence>
<evidence type="ECO:0000256" key="4">
    <source>
        <dbReference type="ARBA" id="ARBA00034247"/>
    </source>
</evidence>
<name>A0AAU7U352_9GAMM</name>
<sequence>MVRQALHVSIPWFTFVNVSFALIIFFRNVLISGFDRSISNQSEILHLINGIAVGIIALSCLLALLIYRLPARFTSVSLGLLLILSLMWSYSSYHFIVLWHLPFAWPLSVILMLTALAALYYHPTALLLFLTPLWLTALLASMQLNQGISVRFLLVWLILTTILIYGRYILQRWFDEAWRRYQENRMLIARLDVMAHQDALTGTANRRSLENYLKDAIHQTLPFALIMLDVDYFKRYNDNYGHQAGDDCLAKVAEVLKLSVRTPADLVARYGGEEFVVVLPAASLDEAALVAERIQASLHETALAHLASEVSKTVTVSMGIAVSGSSDSAASIIARADEALYRAKQQGRNRWVKQNPA</sequence>
<dbReference type="GO" id="GO:0043709">
    <property type="term" value="P:cell adhesion involved in single-species biofilm formation"/>
    <property type="evidence" value="ECO:0007669"/>
    <property type="project" value="TreeGrafter"/>
</dbReference>
<feature type="domain" description="GGDEF" evidence="6">
    <location>
        <begin position="221"/>
        <end position="356"/>
    </location>
</feature>
<proteinExistence type="predicted"/>